<gene>
    <name evidence="6" type="ORF">B1202_10145</name>
</gene>
<feature type="domain" description="GGDEF" evidence="5">
    <location>
        <begin position="309"/>
        <end position="443"/>
    </location>
</feature>
<dbReference type="EC" id="2.7.7.65" evidence="2"/>
<organism evidence="6 7">
    <name type="scientific">Acinetobacter amyesii</name>
    <dbReference type="NCBI Taxonomy" id="2942470"/>
    <lineage>
        <taxon>Bacteria</taxon>
        <taxon>Pseudomonadati</taxon>
        <taxon>Pseudomonadota</taxon>
        <taxon>Gammaproteobacteria</taxon>
        <taxon>Moraxellales</taxon>
        <taxon>Moraxellaceae</taxon>
        <taxon>Acinetobacter</taxon>
    </lineage>
</organism>
<name>A0A1T1GW51_9GAMM</name>
<dbReference type="CDD" id="cd01949">
    <property type="entry name" value="GGDEF"/>
    <property type="match status" value="1"/>
</dbReference>
<comment type="caution">
    <text evidence="6">The sequence shown here is derived from an EMBL/GenBank/DDBJ whole genome shotgun (WGS) entry which is preliminary data.</text>
</comment>
<feature type="transmembrane region" description="Helical" evidence="4">
    <location>
        <begin position="138"/>
        <end position="161"/>
    </location>
</feature>
<feature type="transmembrane region" description="Helical" evidence="4">
    <location>
        <begin position="111"/>
        <end position="132"/>
    </location>
</feature>
<dbReference type="InterPro" id="IPR050469">
    <property type="entry name" value="Diguanylate_Cyclase"/>
</dbReference>
<dbReference type="EMBL" id="MVKX01000006">
    <property type="protein sequence ID" value="OOV81803.1"/>
    <property type="molecule type" value="Genomic_DNA"/>
</dbReference>
<feature type="transmembrane region" description="Helical" evidence="4">
    <location>
        <begin position="254"/>
        <end position="271"/>
    </location>
</feature>
<feature type="transmembrane region" description="Helical" evidence="4">
    <location>
        <begin position="78"/>
        <end position="99"/>
    </location>
</feature>
<comment type="catalytic activity">
    <reaction evidence="3">
        <text>2 GTP = 3',3'-c-di-GMP + 2 diphosphate</text>
        <dbReference type="Rhea" id="RHEA:24898"/>
        <dbReference type="ChEBI" id="CHEBI:33019"/>
        <dbReference type="ChEBI" id="CHEBI:37565"/>
        <dbReference type="ChEBI" id="CHEBI:58805"/>
        <dbReference type="EC" id="2.7.7.65"/>
    </reaction>
</comment>
<evidence type="ECO:0000259" key="5">
    <source>
        <dbReference type="PROSITE" id="PS50887"/>
    </source>
</evidence>
<keyword evidence="4" id="KW-0472">Membrane</keyword>
<dbReference type="SMART" id="SM00267">
    <property type="entry name" value="GGDEF"/>
    <property type="match status" value="1"/>
</dbReference>
<dbReference type="InterPro" id="IPR000160">
    <property type="entry name" value="GGDEF_dom"/>
</dbReference>
<evidence type="ECO:0000256" key="2">
    <source>
        <dbReference type="ARBA" id="ARBA00012528"/>
    </source>
</evidence>
<dbReference type="InterPro" id="IPR043128">
    <property type="entry name" value="Rev_trsase/Diguanyl_cyclase"/>
</dbReference>
<dbReference type="Proteomes" id="UP000191160">
    <property type="component" value="Unassembled WGS sequence"/>
</dbReference>
<evidence type="ECO:0000256" key="1">
    <source>
        <dbReference type="ARBA" id="ARBA00001946"/>
    </source>
</evidence>
<proteinExistence type="predicted"/>
<feature type="transmembrane region" description="Helical" evidence="4">
    <location>
        <begin position="52"/>
        <end position="72"/>
    </location>
</feature>
<dbReference type="GO" id="GO:0052621">
    <property type="term" value="F:diguanylate cyclase activity"/>
    <property type="evidence" value="ECO:0007669"/>
    <property type="project" value="UniProtKB-EC"/>
</dbReference>
<reference evidence="6 7" key="1">
    <citation type="submission" date="2017-02" db="EMBL/GenBank/DDBJ databases">
        <title>Acinetobacter sp. ANC 4945, whole genome shotgun sequencing project.</title>
        <authorList>
            <person name="Radolfova-Krizova L."/>
            <person name="Al Atrouni A."/>
            <person name="Nemec A."/>
        </authorList>
    </citation>
    <scope>NUCLEOTIDE SEQUENCE [LARGE SCALE GENOMIC DNA]</scope>
    <source>
        <strain evidence="6 7">ANC 4945</strain>
    </source>
</reference>
<dbReference type="FunFam" id="3.30.70.270:FF:000001">
    <property type="entry name" value="Diguanylate cyclase domain protein"/>
    <property type="match status" value="1"/>
</dbReference>
<feature type="transmembrane region" description="Helical" evidence="4">
    <location>
        <begin position="168"/>
        <end position="185"/>
    </location>
</feature>
<dbReference type="SUPFAM" id="SSF55073">
    <property type="entry name" value="Nucleotide cyclase"/>
    <property type="match status" value="1"/>
</dbReference>
<keyword evidence="4" id="KW-0812">Transmembrane</keyword>
<dbReference type="Gene3D" id="3.30.70.270">
    <property type="match status" value="1"/>
</dbReference>
<dbReference type="AlphaFoldDB" id="A0A1T1GW51"/>
<dbReference type="PANTHER" id="PTHR45138:SF9">
    <property type="entry name" value="DIGUANYLATE CYCLASE DGCM-RELATED"/>
    <property type="match status" value="1"/>
</dbReference>
<protein>
    <recommendedName>
        <fullName evidence="2">diguanylate cyclase</fullName>
        <ecNumber evidence="2">2.7.7.65</ecNumber>
    </recommendedName>
</protein>
<evidence type="ECO:0000256" key="3">
    <source>
        <dbReference type="ARBA" id="ARBA00034247"/>
    </source>
</evidence>
<feature type="transmembrane region" description="Helical" evidence="4">
    <location>
        <begin position="214"/>
        <end position="234"/>
    </location>
</feature>
<feature type="transmembrane region" description="Helical" evidence="4">
    <location>
        <begin position="191"/>
        <end position="207"/>
    </location>
</feature>
<dbReference type="InterPro" id="IPR029787">
    <property type="entry name" value="Nucleotide_cyclase"/>
</dbReference>
<evidence type="ECO:0000313" key="7">
    <source>
        <dbReference type="Proteomes" id="UP000191160"/>
    </source>
</evidence>
<dbReference type="Pfam" id="PF00990">
    <property type="entry name" value="GGDEF"/>
    <property type="match status" value="1"/>
</dbReference>
<comment type="cofactor">
    <cofactor evidence="1">
        <name>Mg(2+)</name>
        <dbReference type="ChEBI" id="CHEBI:18420"/>
    </cofactor>
</comment>
<dbReference type="PROSITE" id="PS50887">
    <property type="entry name" value="GGDEF"/>
    <property type="match status" value="1"/>
</dbReference>
<keyword evidence="4" id="KW-1133">Transmembrane helix</keyword>
<keyword evidence="7" id="KW-1185">Reference proteome</keyword>
<sequence length="453" mass="51818">MKKLILLWLAICAVSLVSIGYTYELFISPVWVVNAFAAYGMILMRKHLSHDLLIVLYAFSAIFVASLMVDPAKILEDKFLLCAISAFQIWVFIKAYLALSHLKKRRFKRTLMLTVPSIVGAFAGSLLFVACFQMDNQYFAFVDYFLEQFATSLAVVCLLFGVQRWMNVPWMDYGYLIVALAVQYVISNDQIFYACMVLPLLMCYYAIKYDLKTFCWLIGLMTLICGWFGAMPLAGEYWSDAQVHMLSRISSYRLALGIYLIIFLFICELYARNKRLYLALQRVSFCDELTGLKNRHAFKEQIFIEGAVDKGCVILLDVDNFKKINDQYGHQMGDSVLVHLAKILKNCSPRASFISRWGGEEFLILLEGADLEQGKMLCETILERCEHVPFRKDQLRLDVSFSMGLAEFQQLSLSNYSTTLQHVDACLYQAKSQGKNQFVYQKIIPLAESSIAV</sequence>
<evidence type="ECO:0000256" key="4">
    <source>
        <dbReference type="SAM" id="Phobius"/>
    </source>
</evidence>
<evidence type="ECO:0000313" key="6">
    <source>
        <dbReference type="EMBL" id="OOV81803.1"/>
    </source>
</evidence>
<dbReference type="RefSeq" id="WP_078190479.1">
    <property type="nucleotide sequence ID" value="NZ_JAMCOZ010000006.1"/>
</dbReference>
<dbReference type="PANTHER" id="PTHR45138">
    <property type="entry name" value="REGULATORY COMPONENTS OF SENSORY TRANSDUCTION SYSTEM"/>
    <property type="match status" value="1"/>
</dbReference>
<accession>A0A1T1GW51</accession>
<dbReference type="NCBIfam" id="TIGR00254">
    <property type="entry name" value="GGDEF"/>
    <property type="match status" value="1"/>
</dbReference>